<dbReference type="PANTHER" id="PTHR43433:SF5">
    <property type="entry name" value="AB HYDROLASE-1 DOMAIN-CONTAINING PROTEIN"/>
    <property type="match status" value="1"/>
</dbReference>
<evidence type="ECO:0000313" key="4">
    <source>
        <dbReference type="Proteomes" id="UP000323221"/>
    </source>
</evidence>
<dbReference type="GO" id="GO:0046503">
    <property type="term" value="P:glycerolipid catabolic process"/>
    <property type="evidence" value="ECO:0007669"/>
    <property type="project" value="TreeGrafter"/>
</dbReference>
<dbReference type="EMBL" id="VOIR01000017">
    <property type="protein sequence ID" value="KAA6430918.1"/>
    <property type="molecule type" value="Genomic_DNA"/>
</dbReference>
<dbReference type="GO" id="GO:0004806">
    <property type="term" value="F:triacylglycerol lipase activity"/>
    <property type="evidence" value="ECO:0007669"/>
    <property type="project" value="TreeGrafter"/>
</dbReference>
<dbReference type="Gene3D" id="3.40.50.1820">
    <property type="entry name" value="alpha/beta hydrolase"/>
    <property type="match status" value="1"/>
</dbReference>
<accession>A0A5M8Q738</accession>
<dbReference type="Pfam" id="PF12697">
    <property type="entry name" value="Abhydrolase_6"/>
    <property type="match status" value="1"/>
</dbReference>
<dbReference type="AlphaFoldDB" id="A0A5M8Q738"/>
<feature type="region of interest" description="Disordered" evidence="1">
    <location>
        <begin position="1"/>
        <end position="21"/>
    </location>
</feature>
<organism evidence="3 4">
    <name type="scientific">Agrococcus sediminis</name>
    <dbReference type="NCBI Taxonomy" id="2599924"/>
    <lineage>
        <taxon>Bacteria</taxon>
        <taxon>Bacillati</taxon>
        <taxon>Actinomycetota</taxon>
        <taxon>Actinomycetes</taxon>
        <taxon>Micrococcales</taxon>
        <taxon>Microbacteriaceae</taxon>
        <taxon>Agrococcus</taxon>
    </lineage>
</organism>
<reference evidence="3 4" key="1">
    <citation type="submission" date="2019-08" db="EMBL/GenBank/DDBJ databases">
        <title>Agrococcus lahaulensis sp. nov., isolated from a cold desert of the Indian Himalayas.</title>
        <authorList>
            <person name="Qu J.H."/>
        </authorList>
    </citation>
    <scope>NUCLEOTIDE SEQUENCE [LARGE SCALE GENOMIC DNA]</scope>
    <source>
        <strain evidence="3 4">NS18</strain>
    </source>
</reference>
<dbReference type="SUPFAM" id="SSF53474">
    <property type="entry name" value="alpha/beta-Hydrolases"/>
    <property type="match status" value="1"/>
</dbReference>
<dbReference type="Proteomes" id="UP000323221">
    <property type="component" value="Unassembled WGS sequence"/>
</dbReference>
<dbReference type="RefSeq" id="WP_146357897.1">
    <property type="nucleotide sequence ID" value="NZ_VOIR01000017.1"/>
</dbReference>
<evidence type="ECO:0000256" key="1">
    <source>
        <dbReference type="SAM" id="MobiDB-lite"/>
    </source>
</evidence>
<dbReference type="OrthoDB" id="3211023at2"/>
<evidence type="ECO:0000259" key="2">
    <source>
        <dbReference type="Pfam" id="PF12697"/>
    </source>
</evidence>
<keyword evidence="4" id="KW-1185">Reference proteome</keyword>
<dbReference type="PANTHER" id="PTHR43433">
    <property type="entry name" value="HYDROLASE, ALPHA/BETA FOLD FAMILY PROTEIN"/>
    <property type="match status" value="1"/>
</dbReference>
<feature type="domain" description="AB hydrolase-1" evidence="2">
    <location>
        <begin position="67"/>
        <end position="299"/>
    </location>
</feature>
<sequence length="310" mass="33443">MTATRGGPGPAPEGGGPLERWHTGAGARVVDVVDWTATPRGASRSWFDAPSGRLATLSMGPEEGESVLLVPGLTGSKEDFSLVLPGLAHAGLRALSYDLAGQYESAAAGPEHLVPPRARYDYDLFVDDLIALLESRGGPSHVLGYSFAGIVAQLALVRRPELFSSLTLMSCPPRPGPGFRDVPVVGRFSVVASSRVNAAIVVWALRRNVARVPRSRIRFVRQRFGLTRRRSVTDAFELMQHTPDVRGILATARLPKLVAVGEHDIWPLELHRRFAAEIGARLSVYPGGHSPCETSPLELTEDLLQLIRGA</sequence>
<feature type="compositionally biased region" description="Gly residues" evidence="1">
    <location>
        <begin position="1"/>
        <end position="17"/>
    </location>
</feature>
<protein>
    <submittedName>
        <fullName evidence="3">Alpha/beta hydrolase</fullName>
    </submittedName>
</protein>
<dbReference type="InterPro" id="IPR000073">
    <property type="entry name" value="AB_hydrolase_1"/>
</dbReference>
<gene>
    <name evidence="3" type="ORF">FQ330_12175</name>
</gene>
<dbReference type="InterPro" id="IPR050471">
    <property type="entry name" value="AB_hydrolase"/>
</dbReference>
<name>A0A5M8Q738_9MICO</name>
<keyword evidence="3" id="KW-0378">Hydrolase</keyword>
<evidence type="ECO:0000313" key="3">
    <source>
        <dbReference type="EMBL" id="KAA6430918.1"/>
    </source>
</evidence>
<comment type="caution">
    <text evidence="3">The sequence shown here is derived from an EMBL/GenBank/DDBJ whole genome shotgun (WGS) entry which is preliminary data.</text>
</comment>
<proteinExistence type="predicted"/>
<dbReference type="InterPro" id="IPR029058">
    <property type="entry name" value="AB_hydrolase_fold"/>
</dbReference>